<dbReference type="Proteomes" id="UP000307507">
    <property type="component" value="Unassembled WGS sequence"/>
</dbReference>
<evidence type="ECO:0000313" key="1">
    <source>
        <dbReference type="EMBL" id="THF48474.1"/>
    </source>
</evidence>
<dbReference type="AlphaFoldDB" id="A0A4S3ZSD0"/>
<organism evidence="1 2">
    <name type="scientific">Flavobacterium supellecticarium</name>
    <dbReference type="NCBI Taxonomy" id="2565924"/>
    <lineage>
        <taxon>Bacteria</taxon>
        <taxon>Pseudomonadati</taxon>
        <taxon>Bacteroidota</taxon>
        <taxon>Flavobacteriia</taxon>
        <taxon>Flavobacteriales</taxon>
        <taxon>Flavobacteriaceae</taxon>
        <taxon>Flavobacterium</taxon>
    </lineage>
</organism>
<reference evidence="1 2" key="1">
    <citation type="submission" date="2019-04" db="EMBL/GenBank/DDBJ databases">
        <title>Flavobacterium sp. nov. isolated from construction timber.</title>
        <authorList>
            <person name="Lin S.-Y."/>
            <person name="Chang C.-T."/>
            <person name="Young C.-C."/>
        </authorList>
    </citation>
    <scope>NUCLEOTIDE SEQUENCE [LARGE SCALE GENOMIC DNA]</scope>
    <source>
        <strain evidence="1 2">CC-CTC003</strain>
    </source>
</reference>
<gene>
    <name evidence="1" type="ORF">E6C50_14415</name>
</gene>
<dbReference type="RefSeq" id="WP_136403936.1">
    <property type="nucleotide sequence ID" value="NZ_SSNZ01000008.1"/>
</dbReference>
<name>A0A4S3ZSD0_9FLAO</name>
<proteinExistence type="predicted"/>
<sequence>MNLKIFYLLGFINNYAGGFSAKDGIFQRFSFTEDFEISEHKMAVFKKVVTICEQLLLETDRENDIRIDYFENQKGCILYSRNIVQLLDDAVKSKSFFIDRDYFLLDENLFEKFERWDNNAYAYQQRVQFLNGVMDSNASDNTLYFYNDYKKCLLTHAVLYCFADEEDQIIMESFFKTPYVNTIRINKDGHIWSIIKEHS</sequence>
<protein>
    <submittedName>
        <fullName evidence="1">Uncharacterized protein</fullName>
    </submittedName>
</protein>
<dbReference type="EMBL" id="SSNZ01000008">
    <property type="protein sequence ID" value="THF48474.1"/>
    <property type="molecule type" value="Genomic_DNA"/>
</dbReference>
<comment type="caution">
    <text evidence="1">The sequence shown here is derived from an EMBL/GenBank/DDBJ whole genome shotgun (WGS) entry which is preliminary data.</text>
</comment>
<evidence type="ECO:0000313" key="2">
    <source>
        <dbReference type="Proteomes" id="UP000307507"/>
    </source>
</evidence>
<keyword evidence="2" id="KW-1185">Reference proteome</keyword>
<accession>A0A4S3ZSD0</accession>